<dbReference type="Proteomes" id="UP000075886">
    <property type="component" value="Unassembled WGS sequence"/>
</dbReference>
<evidence type="ECO:0000256" key="1">
    <source>
        <dbReference type="SAM" id="Phobius"/>
    </source>
</evidence>
<dbReference type="EMBL" id="AXCN02000145">
    <property type="status" value="NOT_ANNOTATED_CDS"/>
    <property type="molecule type" value="Genomic_DNA"/>
</dbReference>
<name>A0A182QDJ5_9DIPT</name>
<reference evidence="3" key="1">
    <citation type="submission" date="2014-01" db="EMBL/GenBank/DDBJ databases">
        <title>The Genome Sequence of Anopheles farauti FAR1 (V2).</title>
        <authorList>
            <consortium name="The Broad Institute Genomics Platform"/>
            <person name="Neafsey D.E."/>
            <person name="Besansky N."/>
            <person name="Howell P."/>
            <person name="Walton C."/>
            <person name="Young S.K."/>
            <person name="Zeng Q."/>
            <person name="Gargeya S."/>
            <person name="Fitzgerald M."/>
            <person name="Haas B."/>
            <person name="Abouelleil A."/>
            <person name="Allen A.W."/>
            <person name="Alvarado L."/>
            <person name="Arachchi H.M."/>
            <person name="Berlin A.M."/>
            <person name="Chapman S.B."/>
            <person name="Gainer-Dewar J."/>
            <person name="Goldberg J."/>
            <person name="Griggs A."/>
            <person name="Gujja S."/>
            <person name="Hansen M."/>
            <person name="Howarth C."/>
            <person name="Imamovic A."/>
            <person name="Ireland A."/>
            <person name="Larimer J."/>
            <person name="McCowan C."/>
            <person name="Murphy C."/>
            <person name="Pearson M."/>
            <person name="Poon T.W."/>
            <person name="Priest M."/>
            <person name="Roberts A."/>
            <person name="Saif S."/>
            <person name="Shea T."/>
            <person name="Sisk P."/>
            <person name="Sykes S."/>
            <person name="Wortman J."/>
            <person name="Nusbaum C."/>
            <person name="Birren B."/>
        </authorList>
    </citation>
    <scope>NUCLEOTIDE SEQUENCE [LARGE SCALE GENOMIC DNA]</scope>
    <source>
        <strain evidence="3">FAR1</strain>
    </source>
</reference>
<accession>A0A182QDJ5</accession>
<evidence type="ECO:0000313" key="3">
    <source>
        <dbReference type="Proteomes" id="UP000075886"/>
    </source>
</evidence>
<protein>
    <submittedName>
        <fullName evidence="2">Uncharacterized protein</fullName>
    </submittedName>
</protein>
<reference evidence="2" key="2">
    <citation type="submission" date="2020-05" db="UniProtKB">
        <authorList>
            <consortium name="EnsemblMetazoa"/>
        </authorList>
    </citation>
    <scope>IDENTIFICATION</scope>
    <source>
        <strain evidence="2">FAR1</strain>
    </source>
</reference>
<proteinExistence type="predicted"/>
<feature type="transmembrane region" description="Helical" evidence="1">
    <location>
        <begin position="27"/>
        <end position="49"/>
    </location>
</feature>
<dbReference type="EMBL" id="AXCN02000146">
    <property type="status" value="NOT_ANNOTATED_CDS"/>
    <property type="molecule type" value="Genomic_DNA"/>
</dbReference>
<keyword evidence="1" id="KW-1133">Transmembrane helix</keyword>
<organism evidence="2 3">
    <name type="scientific">Anopheles farauti</name>
    <dbReference type="NCBI Taxonomy" id="69004"/>
    <lineage>
        <taxon>Eukaryota</taxon>
        <taxon>Metazoa</taxon>
        <taxon>Ecdysozoa</taxon>
        <taxon>Arthropoda</taxon>
        <taxon>Hexapoda</taxon>
        <taxon>Insecta</taxon>
        <taxon>Pterygota</taxon>
        <taxon>Neoptera</taxon>
        <taxon>Endopterygota</taxon>
        <taxon>Diptera</taxon>
        <taxon>Nematocera</taxon>
        <taxon>Culicoidea</taxon>
        <taxon>Culicidae</taxon>
        <taxon>Anophelinae</taxon>
        <taxon>Anopheles</taxon>
    </lineage>
</organism>
<dbReference type="AlphaFoldDB" id="A0A182QDJ5"/>
<sequence>MKHDRLLVLLVVSTTRSHQILRPDETYGAVLCLLTGFAFLGVLLASAAFESIVSLTEVIPDTNGALHAPIPGKQGAGSGLAMKMGTIFRKYTPHRILAEGEPAMMQRCIGTARGRVCYRSAQQATGQSEPSIPSSACVRYRFINRRARQPATPPAVAPGLIDDRLRAEARSVPSAYPSTSGVAGFGYQLALSLEENGANIHATQYSSLLARSSG</sequence>
<keyword evidence="1" id="KW-0472">Membrane</keyword>
<keyword evidence="1" id="KW-0812">Transmembrane</keyword>
<evidence type="ECO:0000313" key="2">
    <source>
        <dbReference type="EnsemblMetazoa" id="AFAF008009-PA"/>
    </source>
</evidence>
<dbReference type="EnsemblMetazoa" id="AFAF008009-RA">
    <property type="protein sequence ID" value="AFAF008009-PA"/>
    <property type="gene ID" value="AFAF008009"/>
</dbReference>
<keyword evidence="3" id="KW-1185">Reference proteome</keyword>
<dbReference type="VEuPathDB" id="VectorBase:AFAF008009"/>